<dbReference type="InterPro" id="IPR011032">
    <property type="entry name" value="GroES-like_sf"/>
</dbReference>
<comment type="caution">
    <text evidence="6">The sequence shown here is derived from an EMBL/GenBank/DDBJ whole genome shotgun (WGS) entry which is preliminary data.</text>
</comment>
<dbReference type="Gene3D" id="3.90.180.10">
    <property type="entry name" value="Medium-chain alcohol dehydrogenases, catalytic domain"/>
    <property type="match status" value="1"/>
</dbReference>
<evidence type="ECO:0000259" key="5">
    <source>
        <dbReference type="SMART" id="SM00829"/>
    </source>
</evidence>
<evidence type="ECO:0000256" key="3">
    <source>
        <dbReference type="ARBA" id="ARBA00023002"/>
    </source>
</evidence>
<evidence type="ECO:0000313" key="7">
    <source>
        <dbReference type="Proteomes" id="UP000480185"/>
    </source>
</evidence>
<evidence type="ECO:0000256" key="2">
    <source>
        <dbReference type="ARBA" id="ARBA00022833"/>
    </source>
</evidence>
<dbReference type="GO" id="GO:0008270">
    <property type="term" value="F:zinc ion binding"/>
    <property type="evidence" value="ECO:0007669"/>
    <property type="project" value="InterPro"/>
</dbReference>
<dbReference type="SUPFAM" id="SSF50129">
    <property type="entry name" value="GroES-like"/>
    <property type="match status" value="1"/>
</dbReference>
<dbReference type="InterPro" id="IPR013149">
    <property type="entry name" value="ADH-like_C"/>
</dbReference>
<sequence length="352" mass="38291">MSENMKVAVYYGPRDLRVERIPIPEIGPHDILLKVKYCGICGSDVHSYKTGLYIKEGQIMGHEFSGEVVKVGDHVKEIEVGERGTGFYAGVCGTCYWCKKEQYMLCPKLFSNSTGYGLPGAFAEYVKISDATSGVNYHRIPDEIDDISAATIEPVAVAALTAELCEPKTKDQVVVMGAGLIGNAVMQVFKAKKVDKVIVTEVSENRLRAAIESGADTVVHAYKENVLKRLQDLVGVGPYHFHEGAMGDIVVEASGAPSAVEQSFEIIRSGGTIAFVGLPERKATIDTTKIVHKAPKIIGALGGDFFQSIKLLKTGKVKTAPLVSHLFPLEHVRAAFETQMNPQKAMKVMIEF</sequence>
<dbReference type="Proteomes" id="UP000480185">
    <property type="component" value="Unassembled WGS sequence"/>
</dbReference>
<evidence type="ECO:0000313" key="6">
    <source>
        <dbReference type="EMBL" id="MRG85234.1"/>
    </source>
</evidence>
<dbReference type="InterPro" id="IPR013154">
    <property type="entry name" value="ADH-like_N"/>
</dbReference>
<dbReference type="Gene3D" id="3.40.50.720">
    <property type="entry name" value="NAD(P)-binding Rossmann-like Domain"/>
    <property type="match status" value="1"/>
</dbReference>
<dbReference type="RefSeq" id="WP_153727203.1">
    <property type="nucleotide sequence ID" value="NZ_WJNH01000002.1"/>
</dbReference>
<feature type="domain" description="Enoyl reductase (ER)" evidence="5">
    <location>
        <begin position="12"/>
        <end position="350"/>
    </location>
</feature>
<dbReference type="InterPro" id="IPR020843">
    <property type="entry name" value="ER"/>
</dbReference>
<protein>
    <submittedName>
        <fullName evidence="6">Alcohol dehydrogenase catalytic domain-containing protein</fullName>
    </submittedName>
</protein>
<dbReference type="OrthoDB" id="9770238at2"/>
<dbReference type="InterPro" id="IPR050129">
    <property type="entry name" value="Zn_alcohol_dh"/>
</dbReference>
<dbReference type="GO" id="GO:0016491">
    <property type="term" value="F:oxidoreductase activity"/>
    <property type="evidence" value="ECO:0007669"/>
    <property type="project" value="UniProtKB-KW"/>
</dbReference>
<dbReference type="InterPro" id="IPR002328">
    <property type="entry name" value="ADH_Zn_CS"/>
</dbReference>
<dbReference type="EMBL" id="WJNH01000002">
    <property type="protein sequence ID" value="MRG85234.1"/>
    <property type="molecule type" value="Genomic_DNA"/>
</dbReference>
<accession>A0A6G1X2R2</accession>
<dbReference type="SUPFAM" id="SSF51735">
    <property type="entry name" value="NAD(P)-binding Rossmann-fold domains"/>
    <property type="match status" value="1"/>
</dbReference>
<organism evidence="6 7">
    <name type="scientific">Salinibacillus xinjiangensis</name>
    <dbReference type="NCBI Taxonomy" id="1229268"/>
    <lineage>
        <taxon>Bacteria</taxon>
        <taxon>Bacillati</taxon>
        <taxon>Bacillota</taxon>
        <taxon>Bacilli</taxon>
        <taxon>Bacillales</taxon>
        <taxon>Bacillaceae</taxon>
        <taxon>Salinibacillus</taxon>
    </lineage>
</organism>
<dbReference type="InterPro" id="IPR036291">
    <property type="entry name" value="NAD(P)-bd_dom_sf"/>
</dbReference>
<name>A0A6G1X2R2_9BACI</name>
<dbReference type="AlphaFoldDB" id="A0A6G1X2R2"/>
<gene>
    <name evidence="6" type="ORF">GH754_02700</name>
</gene>
<evidence type="ECO:0000256" key="4">
    <source>
        <dbReference type="RuleBase" id="RU361277"/>
    </source>
</evidence>
<dbReference type="PANTHER" id="PTHR43401">
    <property type="entry name" value="L-THREONINE 3-DEHYDROGENASE"/>
    <property type="match status" value="1"/>
</dbReference>
<comment type="similarity">
    <text evidence="4">Belongs to the zinc-containing alcohol dehydrogenase family.</text>
</comment>
<dbReference type="Pfam" id="PF08240">
    <property type="entry name" value="ADH_N"/>
    <property type="match status" value="1"/>
</dbReference>
<dbReference type="PROSITE" id="PS00059">
    <property type="entry name" value="ADH_ZINC"/>
    <property type="match status" value="1"/>
</dbReference>
<proteinExistence type="inferred from homology"/>
<dbReference type="SMART" id="SM00829">
    <property type="entry name" value="PKS_ER"/>
    <property type="match status" value="1"/>
</dbReference>
<dbReference type="PANTHER" id="PTHR43401:SF2">
    <property type="entry name" value="L-THREONINE 3-DEHYDROGENASE"/>
    <property type="match status" value="1"/>
</dbReference>
<keyword evidence="1 4" id="KW-0479">Metal-binding</keyword>
<dbReference type="Pfam" id="PF00107">
    <property type="entry name" value="ADH_zinc_N"/>
    <property type="match status" value="1"/>
</dbReference>
<keyword evidence="2 4" id="KW-0862">Zinc</keyword>
<reference evidence="6 7" key="1">
    <citation type="submission" date="2019-11" db="EMBL/GenBank/DDBJ databases">
        <authorList>
            <person name="Li J."/>
        </authorList>
    </citation>
    <scope>NUCLEOTIDE SEQUENCE [LARGE SCALE GENOMIC DNA]</scope>
    <source>
        <strain evidence="6 7">J4</strain>
    </source>
</reference>
<evidence type="ECO:0000256" key="1">
    <source>
        <dbReference type="ARBA" id="ARBA00022723"/>
    </source>
</evidence>
<comment type="cofactor">
    <cofactor evidence="4">
        <name>Zn(2+)</name>
        <dbReference type="ChEBI" id="CHEBI:29105"/>
    </cofactor>
</comment>
<keyword evidence="7" id="KW-1185">Reference proteome</keyword>
<keyword evidence="3" id="KW-0560">Oxidoreductase</keyword>